<dbReference type="GO" id="GO:0009279">
    <property type="term" value="C:cell outer membrane"/>
    <property type="evidence" value="ECO:0007669"/>
    <property type="project" value="UniProtKB-SubCell"/>
</dbReference>
<dbReference type="CDD" id="cd13403">
    <property type="entry name" value="MLTF-like"/>
    <property type="match status" value="1"/>
</dbReference>
<evidence type="ECO:0000256" key="7">
    <source>
        <dbReference type="ARBA" id="ARBA00023316"/>
    </source>
</evidence>
<evidence type="ECO:0000313" key="10">
    <source>
        <dbReference type="EMBL" id="AXR05691.1"/>
    </source>
</evidence>
<evidence type="ECO:0000259" key="9">
    <source>
        <dbReference type="SMART" id="SM00062"/>
    </source>
</evidence>
<dbReference type="Proteomes" id="UP000262073">
    <property type="component" value="Chromosome"/>
</dbReference>
<dbReference type="InterPro" id="IPR023703">
    <property type="entry name" value="MltF"/>
</dbReference>
<keyword evidence="4 8" id="KW-0472">Membrane</keyword>
<dbReference type="Gene3D" id="1.10.530.10">
    <property type="match status" value="1"/>
</dbReference>
<comment type="caution">
    <text evidence="8">Lacks conserved residue(s) required for the propagation of feature annotation.</text>
</comment>
<dbReference type="NCBIfam" id="NF008112">
    <property type="entry name" value="PRK10859.1"/>
    <property type="match status" value="1"/>
</dbReference>
<comment type="similarity">
    <text evidence="8">In the C-terminal section; belongs to the transglycosylase Slt family.</text>
</comment>
<dbReference type="InterPro" id="IPR008258">
    <property type="entry name" value="Transglycosylase_SLT_dom_1"/>
</dbReference>
<dbReference type="GO" id="GO:0008933">
    <property type="term" value="F:peptidoglycan lytic transglycosylase activity"/>
    <property type="evidence" value="ECO:0007669"/>
    <property type="project" value="UniProtKB-UniRule"/>
</dbReference>
<feature type="domain" description="Solute-binding protein family 3/N-terminal" evidence="9">
    <location>
        <begin position="58"/>
        <end position="281"/>
    </location>
</feature>
<comment type="function">
    <text evidence="8">Murein-degrading enzyme that degrades murein glycan strands and insoluble, high-molecular weight murein sacculi, with the concomitant formation of a 1,6-anhydromuramoyl product. Lytic transglycosylases (LTs) play an integral role in the metabolism of the peptidoglycan (PG) sacculus. Their lytic action creates space within the PG sacculus to allow for its expansion as well as for the insertion of various structures such as secretion systems and flagella.</text>
</comment>
<comment type="similarity">
    <text evidence="2">Belongs to the bacterial solute-binding protein 3 family.</text>
</comment>
<keyword evidence="11" id="KW-1185">Reference proteome</keyword>
<feature type="region of interest" description="LT domain" evidence="8">
    <location>
        <begin position="282"/>
        <end position="481"/>
    </location>
</feature>
<organism evidence="10 11">
    <name type="scientific">Salinimonas sediminis</name>
    <dbReference type="NCBI Taxonomy" id="2303538"/>
    <lineage>
        <taxon>Bacteria</taxon>
        <taxon>Pseudomonadati</taxon>
        <taxon>Pseudomonadota</taxon>
        <taxon>Gammaproteobacteria</taxon>
        <taxon>Alteromonadales</taxon>
        <taxon>Alteromonadaceae</taxon>
        <taxon>Alteromonas/Salinimonas group</taxon>
        <taxon>Salinimonas</taxon>
    </lineage>
</organism>
<reference evidence="10 11" key="1">
    <citation type="submission" date="2018-08" db="EMBL/GenBank/DDBJ databases">
        <title>Salinimonas sediminis sp. nov., a piezophilic bacterium isolated from a deep-sea sediment sample from the New Britain Trench.</title>
        <authorList>
            <person name="Cao J."/>
        </authorList>
    </citation>
    <scope>NUCLEOTIDE SEQUENCE [LARGE SCALE GENOMIC DNA]</scope>
    <source>
        <strain evidence="10 11">N102</strain>
    </source>
</reference>
<proteinExistence type="inferred from homology"/>
<dbReference type="SUPFAM" id="SSF53850">
    <property type="entry name" value="Periplasmic binding protein-like II"/>
    <property type="match status" value="1"/>
</dbReference>
<comment type="subcellular location">
    <subcellularLocation>
        <location evidence="8">Cell outer membrane</location>
        <topology evidence="8">Peripheral membrane protein</topology>
    </subcellularLocation>
    <text evidence="8">Attached to the inner leaflet of the outer membrane.</text>
</comment>
<dbReference type="KEGG" id="salm:D0Y50_04460"/>
<dbReference type="GO" id="GO:0016998">
    <property type="term" value="P:cell wall macromolecule catabolic process"/>
    <property type="evidence" value="ECO:0007669"/>
    <property type="project" value="UniProtKB-UniRule"/>
</dbReference>
<protein>
    <recommendedName>
        <fullName evidence="8">Membrane-bound lytic murein transglycosylase F</fullName>
        <ecNumber evidence="8">4.2.2.n1</ecNumber>
    </recommendedName>
    <alternativeName>
        <fullName evidence="8">Murein lyase F</fullName>
    </alternativeName>
</protein>
<dbReference type="PANTHER" id="PTHR35936">
    <property type="entry name" value="MEMBRANE-BOUND LYTIC MUREIN TRANSGLYCOSYLASE F"/>
    <property type="match status" value="1"/>
</dbReference>
<dbReference type="GO" id="GO:0009253">
    <property type="term" value="P:peptidoglycan catabolic process"/>
    <property type="evidence" value="ECO:0007669"/>
    <property type="project" value="TreeGrafter"/>
</dbReference>
<accession>A0A346NJI4</accession>
<evidence type="ECO:0000256" key="5">
    <source>
        <dbReference type="ARBA" id="ARBA00023237"/>
    </source>
</evidence>
<dbReference type="OrthoDB" id="9815002at2"/>
<evidence type="ECO:0000256" key="6">
    <source>
        <dbReference type="ARBA" id="ARBA00023239"/>
    </source>
</evidence>
<sequence>MTGTQYFTPFGSKPHPKTGVLRLAPGWLLWLWAGILLLSGCQPAPPPNKLHEIQQAGVLKVGTIYGRTTFYHGSSGPEGFEYELAEGFAKRLKVKLQLLPFYSYHALMQDLQQGRIDVVAAGDAISAHNKQMYKVGPVYQQVSHKLVFQQGQPRPRRPSDLDAPLLVVKGSSTEQMLDALVQDEPALQWQSTDNKDIWELLTDVAQGALAYTVVDTNTLSVQRRQYPQLSIGFGLDEPKGIAWLLNRQQDDSLRSAVISYFGEIHQSGVFKALEDKYFGHVRQFNYVDTRAFIQAASTQLTPFIPLFKQYALDVDWRLIAAMSYQESHWQPDAVSYTGVQGMMMLTLDTASDLNIASRLDAQSSIEGGARYFTSLLKRVPARISSPDRTWMALAAYNIGFGHLEDARVLTEQQGGNPDLWVDVKRRLPLLEQKQFYKTTTYGFARGTEAKAYVENIRRYYDTLIYLDNNTEILTPNTPSGT</sequence>
<comment type="catalytic activity">
    <reaction evidence="8">
        <text>Exolytic cleavage of the (1-&gt;4)-beta-glycosidic linkage between N-acetylmuramic acid (MurNAc) and N-acetylglucosamine (GlcNAc) residues in peptidoglycan, from either the reducing or the non-reducing ends of the peptidoglycan chains, with concomitant formation of a 1,6-anhydrobond in the MurNAc residue.</text>
        <dbReference type="EC" id="4.2.2.n1"/>
    </reaction>
</comment>
<keyword evidence="5 8" id="KW-0998">Cell outer membrane</keyword>
<dbReference type="Gene3D" id="3.40.190.10">
    <property type="entry name" value="Periplasmic binding protein-like II"/>
    <property type="match status" value="2"/>
</dbReference>
<dbReference type="SUPFAM" id="SSF53955">
    <property type="entry name" value="Lysozyme-like"/>
    <property type="match status" value="1"/>
</dbReference>
<name>A0A346NJI4_9ALTE</name>
<comment type="domain">
    <text evidence="8">The N-terminal domain does not have lytic activity and probably modulates enzymatic activity. The C-terminal domain is the catalytic active domain.</text>
</comment>
<evidence type="ECO:0000256" key="1">
    <source>
        <dbReference type="ARBA" id="ARBA00007734"/>
    </source>
</evidence>
<keyword evidence="6 8" id="KW-0456">Lyase</keyword>
<dbReference type="EMBL" id="CP031769">
    <property type="protein sequence ID" value="AXR05691.1"/>
    <property type="molecule type" value="Genomic_DNA"/>
</dbReference>
<keyword evidence="3 8" id="KW-0732">Signal</keyword>
<dbReference type="GO" id="GO:0071555">
    <property type="term" value="P:cell wall organization"/>
    <property type="evidence" value="ECO:0007669"/>
    <property type="project" value="UniProtKB-KW"/>
</dbReference>
<dbReference type="AlphaFoldDB" id="A0A346NJI4"/>
<dbReference type="Pfam" id="PF00497">
    <property type="entry name" value="SBP_bac_3"/>
    <property type="match status" value="1"/>
</dbReference>
<keyword evidence="7 8" id="KW-0961">Cell wall biogenesis/degradation</keyword>
<gene>
    <name evidence="8 10" type="primary">mltF</name>
    <name evidence="10" type="ORF">D0Y50_04460</name>
</gene>
<dbReference type="InterPro" id="IPR000189">
    <property type="entry name" value="Transglyc_AS"/>
</dbReference>
<dbReference type="HAMAP" id="MF_02016">
    <property type="entry name" value="MltF"/>
    <property type="match status" value="1"/>
</dbReference>
<dbReference type="InterPro" id="IPR001638">
    <property type="entry name" value="Solute-binding_3/MltF_N"/>
</dbReference>
<evidence type="ECO:0000256" key="2">
    <source>
        <dbReference type="ARBA" id="ARBA00010333"/>
    </source>
</evidence>
<dbReference type="Pfam" id="PF01464">
    <property type="entry name" value="SLT"/>
    <property type="match status" value="1"/>
</dbReference>
<evidence type="ECO:0000256" key="8">
    <source>
        <dbReference type="HAMAP-Rule" id="MF_02016"/>
    </source>
</evidence>
<feature type="active site" evidence="8">
    <location>
        <position position="326"/>
    </location>
</feature>
<dbReference type="CDD" id="cd01009">
    <property type="entry name" value="PBP2_YfhD_N"/>
    <property type="match status" value="1"/>
</dbReference>
<comment type="similarity">
    <text evidence="8">In the N-terminal section; belongs to the bacterial solute-binding protein 3 family.</text>
</comment>
<evidence type="ECO:0000313" key="11">
    <source>
        <dbReference type="Proteomes" id="UP000262073"/>
    </source>
</evidence>
<dbReference type="PROSITE" id="PS00922">
    <property type="entry name" value="TRANSGLYCOSYLASE"/>
    <property type="match status" value="1"/>
</dbReference>
<comment type="similarity">
    <text evidence="1">Belongs to the transglycosylase Slt family.</text>
</comment>
<evidence type="ECO:0000256" key="3">
    <source>
        <dbReference type="ARBA" id="ARBA00022729"/>
    </source>
</evidence>
<dbReference type="EC" id="4.2.2.n1" evidence="8"/>
<dbReference type="InterPro" id="IPR023346">
    <property type="entry name" value="Lysozyme-like_dom_sf"/>
</dbReference>
<dbReference type="PANTHER" id="PTHR35936:SF32">
    <property type="entry name" value="MEMBRANE-BOUND LYTIC MUREIN TRANSGLYCOSYLASE F"/>
    <property type="match status" value="1"/>
</dbReference>
<evidence type="ECO:0000256" key="4">
    <source>
        <dbReference type="ARBA" id="ARBA00023136"/>
    </source>
</evidence>
<dbReference type="RefSeq" id="WP_117315701.1">
    <property type="nucleotide sequence ID" value="NZ_CP031769.1"/>
</dbReference>
<dbReference type="SMART" id="SM00062">
    <property type="entry name" value="PBPb"/>
    <property type="match status" value="1"/>
</dbReference>